<proteinExistence type="predicted"/>
<dbReference type="AlphaFoldDB" id="A0A975GF06"/>
<dbReference type="KEGG" id="dli:dnl_09960"/>
<gene>
    <name evidence="1" type="ORF">dnl_09960</name>
</gene>
<evidence type="ECO:0000313" key="1">
    <source>
        <dbReference type="EMBL" id="QTA78762.1"/>
    </source>
</evidence>
<name>A0A975GF06_9BACT</name>
<keyword evidence="2" id="KW-1185">Reference proteome</keyword>
<evidence type="ECO:0000313" key="2">
    <source>
        <dbReference type="Proteomes" id="UP000663720"/>
    </source>
</evidence>
<reference evidence="1" key="1">
    <citation type="journal article" date="2021" name="Microb. Physiol.">
        <title>Proteogenomic Insights into the Physiology of Marine, Sulfate-Reducing, Filamentous Desulfonema limicola and Desulfonema magnum.</title>
        <authorList>
            <person name="Schnaars V."/>
            <person name="Wohlbrand L."/>
            <person name="Scheve S."/>
            <person name="Hinrichs C."/>
            <person name="Reinhardt R."/>
            <person name="Rabus R."/>
        </authorList>
    </citation>
    <scope>NUCLEOTIDE SEQUENCE</scope>
    <source>
        <strain evidence="1">5ac10</strain>
    </source>
</reference>
<organism evidence="1 2">
    <name type="scientific">Desulfonema limicola</name>
    <dbReference type="NCBI Taxonomy" id="45656"/>
    <lineage>
        <taxon>Bacteria</taxon>
        <taxon>Pseudomonadati</taxon>
        <taxon>Thermodesulfobacteriota</taxon>
        <taxon>Desulfobacteria</taxon>
        <taxon>Desulfobacterales</taxon>
        <taxon>Desulfococcaceae</taxon>
        <taxon>Desulfonema</taxon>
    </lineage>
</organism>
<sequence length="52" mass="6149">MPKSCGTALKICFVIWSLPPKFKNFIDIFTIFKIVKYIMILYSNQEEKNYAL</sequence>
<dbReference type="EMBL" id="CP061799">
    <property type="protein sequence ID" value="QTA78762.1"/>
    <property type="molecule type" value="Genomic_DNA"/>
</dbReference>
<accession>A0A975GF06</accession>
<dbReference type="Proteomes" id="UP000663720">
    <property type="component" value="Chromosome"/>
</dbReference>
<protein>
    <submittedName>
        <fullName evidence="1">Uncharacterized protein</fullName>
    </submittedName>
</protein>